<evidence type="ECO:0000256" key="4">
    <source>
        <dbReference type="ARBA" id="ARBA00023014"/>
    </source>
</evidence>
<dbReference type="Pfam" id="PF09360">
    <property type="entry name" value="zf-CDGSH"/>
    <property type="match status" value="1"/>
</dbReference>
<evidence type="ECO:0000256" key="1">
    <source>
        <dbReference type="ARBA" id="ARBA00022714"/>
    </source>
</evidence>
<dbReference type="GO" id="GO:0051537">
    <property type="term" value="F:2 iron, 2 sulfur cluster binding"/>
    <property type="evidence" value="ECO:0007669"/>
    <property type="project" value="UniProtKB-KW"/>
</dbReference>
<reference evidence="6 7" key="1">
    <citation type="submission" date="2016-11" db="EMBL/GenBank/DDBJ databases">
        <authorList>
            <person name="Jaros S."/>
            <person name="Januszkiewicz K."/>
            <person name="Wedrychowicz H."/>
        </authorList>
    </citation>
    <scope>NUCLEOTIDE SEQUENCE [LARGE SCALE GENOMIC DNA]</scope>
    <source>
        <strain evidence="6 7">DSM 6191</strain>
    </source>
</reference>
<keyword evidence="4" id="KW-0411">Iron-sulfur</keyword>
<dbReference type="SMART" id="SM00704">
    <property type="entry name" value="ZnF_CDGSH"/>
    <property type="match status" value="1"/>
</dbReference>
<evidence type="ECO:0000259" key="5">
    <source>
        <dbReference type="SMART" id="SM00704"/>
    </source>
</evidence>
<sequence>MGKIKIQAIDNAPLLITGDLDDVEILDGEGTVMEKPQGVWPEGRCYLCRCGLTTNPPFCSGAHKGVFKNEVRAKK</sequence>
<feature type="domain" description="Iron-binding zinc finger CDGSH type" evidence="5">
    <location>
        <begin position="34"/>
        <end position="69"/>
    </location>
</feature>
<dbReference type="Proteomes" id="UP000184241">
    <property type="component" value="Unassembled WGS sequence"/>
</dbReference>
<keyword evidence="1" id="KW-0001">2Fe-2S</keyword>
<dbReference type="GO" id="GO:0005737">
    <property type="term" value="C:cytoplasm"/>
    <property type="evidence" value="ECO:0007669"/>
    <property type="project" value="UniProtKB-ARBA"/>
</dbReference>
<dbReference type="GO" id="GO:0046872">
    <property type="term" value="F:metal ion binding"/>
    <property type="evidence" value="ECO:0007669"/>
    <property type="project" value="UniProtKB-KW"/>
</dbReference>
<gene>
    <name evidence="6" type="ORF">SAMN02745941_03836</name>
</gene>
<evidence type="ECO:0000256" key="3">
    <source>
        <dbReference type="ARBA" id="ARBA00023004"/>
    </source>
</evidence>
<evidence type="ECO:0000313" key="7">
    <source>
        <dbReference type="Proteomes" id="UP000184241"/>
    </source>
</evidence>
<dbReference type="EMBL" id="FQXU01000014">
    <property type="protein sequence ID" value="SHI45840.1"/>
    <property type="molecule type" value="Genomic_DNA"/>
</dbReference>
<dbReference type="InterPro" id="IPR018967">
    <property type="entry name" value="FeS-contain_CDGSH-typ"/>
</dbReference>
<keyword evidence="3" id="KW-0408">Iron</keyword>
<name>A0A1M6BAQ7_9CLOT</name>
<evidence type="ECO:0000256" key="2">
    <source>
        <dbReference type="ARBA" id="ARBA00022723"/>
    </source>
</evidence>
<accession>A0A1M6BAQ7</accession>
<protein>
    <submittedName>
        <fullName evidence="6">Iron-binding zinc finger CDGSH type</fullName>
    </submittedName>
</protein>
<proteinExistence type="predicted"/>
<dbReference type="AlphaFoldDB" id="A0A1M6BAQ7"/>
<evidence type="ECO:0000313" key="6">
    <source>
        <dbReference type="EMBL" id="SHI45840.1"/>
    </source>
</evidence>
<organism evidence="6 7">
    <name type="scientific">Clostridium intestinale DSM 6191</name>
    <dbReference type="NCBI Taxonomy" id="1121320"/>
    <lineage>
        <taxon>Bacteria</taxon>
        <taxon>Bacillati</taxon>
        <taxon>Bacillota</taxon>
        <taxon>Clostridia</taxon>
        <taxon>Eubacteriales</taxon>
        <taxon>Clostridiaceae</taxon>
        <taxon>Clostridium</taxon>
    </lineage>
</organism>
<keyword evidence="2" id="KW-0479">Metal-binding</keyword>
<dbReference type="RefSeq" id="WP_073022195.1">
    <property type="nucleotide sequence ID" value="NZ_FQXU01000014.1"/>
</dbReference>
<dbReference type="Gene3D" id="3.40.5.90">
    <property type="entry name" value="CDGSH iron-sulfur domain, mitoNEET-type"/>
    <property type="match status" value="1"/>
</dbReference>
<dbReference type="InterPro" id="IPR042216">
    <property type="entry name" value="MitoNEET_CISD"/>
</dbReference>